<feature type="binding site" evidence="7">
    <location>
        <position position="544"/>
    </location>
    <ligand>
        <name>substrate</name>
    </ligand>
</feature>
<evidence type="ECO:0000256" key="3">
    <source>
        <dbReference type="ARBA" id="ARBA00022801"/>
    </source>
</evidence>
<dbReference type="Gene3D" id="2.70.98.60">
    <property type="entry name" value="alpha-galactosidase from lactobacil brevis"/>
    <property type="match status" value="1"/>
</dbReference>
<sequence length="726" mass="80775">MPIHVDKAKGRFHLQGKAMSLILERGELPDGTHPLLMTYYGARLEADEVPGTPLGAKDLASFDTANAVLPFAAPGERCGDFRPAMIGAQTASGRYATRLSLCGHETRQGKEPLPGLPATYVEAPDEAETIAFALEDALTGLRVRLSYTLFAQVDAVAVSVRAENAGEEPMWLTRCMSVAISLQGQYDALHLHGAWAKERQVERIGPMHGERAIRSARGASGHQHNPFMALLSRDATEHTGDAYGISLVYSGDFCITADQDAYGQTRAVCGLNPDTFRWKLEPGEAFQTPEAVLAYSPDGLNGMSQIYHRLYRTRLCRGPWRDRERPVLINNWEATYFGFDHEKILRIAKAAAELGVELFVLDDGWFGRRDNDDCSLGDWVEDRRKLPRGLKGLAEDVQALGLRFGLWFEPEMISPDSDLCRAHPDWVLHAPGRFATQARNQWILDMGRPEVQDHVIEAVSRVLRSAPISYVKWDMNRNFAETGADWLPADRQGEVAHRYMLGVYRVMEAVTGAFPDVLFESCSGGGGRFDPGMLYYMPQTWTSDDTDAGERMKIQYGTSVVYPASAMGAHVSAVPNHQIGRVTSMRVRGEVAMSGNFGYELDLSRQTPEDLDVIREQIARVKQIRRVTQQGVFTRLLSPFEGNVCAWQFALDDTVVLFAFVTAQKANPELCRVRMRGVPAGRWRDEDDGRVYDASVLERAGLPFIVPGGERLGDYTGMVRVLRRAD</sequence>
<feature type="active site" description="Nucleophile" evidence="6">
    <location>
        <position position="474"/>
    </location>
</feature>
<dbReference type="SUPFAM" id="SSF51445">
    <property type="entry name" value="(Trans)glycosidases"/>
    <property type="match status" value="1"/>
</dbReference>
<dbReference type="Pfam" id="PF16875">
    <property type="entry name" value="Glyco_hydro_36N"/>
    <property type="match status" value="1"/>
</dbReference>
<proteinExistence type="inferred from homology"/>
<dbReference type="InterPro" id="IPR000111">
    <property type="entry name" value="Glyco_hydro_27/36_CS"/>
</dbReference>
<dbReference type="GO" id="GO:0004557">
    <property type="term" value="F:alpha-galactosidase activity"/>
    <property type="evidence" value="ECO:0007669"/>
    <property type="project" value="UniProtKB-UniRule"/>
</dbReference>
<evidence type="ECO:0000256" key="6">
    <source>
        <dbReference type="PIRSR" id="PIRSR005536-1"/>
    </source>
</evidence>
<dbReference type="InterPro" id="IPR038417">
    <property type="entry name" value="Alpga-gal_N_sf"/>
</dbReference>
<feature type="binding site" evidence="7">
    <location>
        <begin position="362"/>
        <end position="363"/>
    </location>
    <ligand>
        <name>substrate</name>
    </ligand>
</feature>
<feature type="domain" description="Glycosyl hydrolase family 36 N-terminal" evidence="8">
    <location>
        <begin position="35"/>
        <end position="281"/>
    </location>
</feature>
<comment type="similarity">
    <text evidence="5">Belongs to the glycosyl hydrolase.</text>
</comment>
<dbReference type="InterPro" id="IPR013785">
    <property type="entry name" value="Aldolase_TIM"/>
</dbReference>
<comment type="catalytic activity">
    <reaction evidence="1 5">
        <text>Hydrolysis of terminal, non-reducing alpha-D-galactose residues in alpha-D-galactosides, including galactose oligosaccharides, galactomannans and galactolipids.</text>
        <dbReference type="EC" id="3.2.1.22"/>
    </reaction>
</comment>
<evidence type="ECO:0000313" key="10">
    <source>
        <dbReference type="Proteomes" id="UP000886887"/>
    </source>
</evidence>
<feature type="binding site" evidence="7">
    <location>
        <begin position="472"/>
        <end position="476"/>
    </location>
    <ligand>
        <name>substrate</name>
    </ligand>
</feature>
<dbReference type="Pfam" id="PF02065">
    <property type="entry name" value="Melibiase"/>
    <property type="match status" value="1"/>
</dbReference>
<protein>
    <recommendedName>
        <fullName evidence="2 5">Alpha-galactosidase</fullName>
        <ecNumber evidence="2 5">3.2.1.22</ecNumber>
    </recommendedName>
</protein>
<dbReference type="PROSITE" id="PS00512">
    <property type="entry name" value="ALPHA_GALACTOSIDASE"/>
    <property type="match status" value="1"/>
</dbReference>
<feature type="active site" description="Proton donor" evidence="6">
    <location>
        <position position="544"/>
    </location>
</feature>
<dbReference type="InterPro" id="IPR050985">
    <property type="entry name" value="Alpha-glycosidase_related"/>
</dbReference>
<evidence type="ECO:0000256" key="5">
    <source>
        <dbReference type="PIRNR" id="PIRNR005536"/>
    </source>
</evidence>
<keyword evidence="4 5" id="KW-0326">Glycosidase</keyword>
<feature type="binding site" evidence="7">
    <location>
        <position position="522"/>
    </location>
    <ligand>
        <name>substrate</name>
    </ligand>
</feature>
<keyword evidence="3 5" id="KW-0378">Hydrolase</keyword>
<name>A0A9D0Z8C3_9FIRM</name>
<dbReference type="Gene3D" id="3.20.20.70">
    <property type="entry name" value="Aldolase class I"/>
    <property type="match status" value="1"/>
</dbReference>
<reference evidence="9" key="2">
    <citation type="journal article" date="2021" name="PeerJ">
        <title>Extensive microbial diversity within the chicken gut microbiome revealed by metagenomics and culture.</title>
        <authorList>
            <person name="Gilroy R."/>
            <person name="Ravi A."/>
            <person name="Getino M."/>
            <person name="Pursley I."/>
            <person name="Horton D.L."/>
            <person name="Alikhan N.F."/>
            <person name="Baker D."/>
            <person name="Gharbi K."/>
            <person name="Hall N."/>
            <person name="Watson M."/>
            <person name="Adriaenssens E.M."/>
            <person name="Foster-Nyarko E."/>
            <person name="Jarju S."/>
            <person name="Secka A."/>
            <person name="Antonio M."/>
            <person name="Oren A."/>
            <person name="Chaudhuri R.R."/>
            <person name="La Ragione R."/>
            <person name="Hildebrand F."/>
            <person name="Pallen M.J."/>
        </authorList>
    </citation>
    <scope>NUCLEOTIDE SEQUENCE</scope>
    <source>
        <strain evidence="9">ChiSxjej2B14-6234</strain>
    </source>
</reference>
<feature type="binding site" evidence="7">
    <location>
        <position position="439"/>
    </location>
    <ligand>
        <name>substrate</name>
    </ligand>
</feature>
<dbReference type="InterPro" id="IPR002252">
    <property type="entry name" value="Glyco_hydro_36"/>
</dbReference>
<dbReference type="AlphaFoldDB" id="A0A9D0Z8C3"/>
<dbReference type="InterPro" id="IPR031704">
    <property type="entry name" value="Glyco_hydro_36_N"/>
</dbReference>
<accession>A0A9D0Z8C3</accession>
<reference evidence="9" key="1">
    <citation type="submission" date="2020-10" db="EMBL/GenBank/DDBJ databases">
        <authorList>
            <person name="Gilroy R."/>
        </authorList>
    </citation>
    <scope>NUCLEOTIDE SEQUENCE</scope>
    <source>
        <strain evidence="9">ChiSxjej2B14-6234</strain>
    </source>
</reference>
<feature type="binding site" evidence="7">
    <location>
        <position position="195"/>
    </location>
    <ligand>
        <name>substrate</name>
    </ligand>
</feature>
<dbReference type="EC" id="3.2.1.22" evidence="2 5"/>
<dbReference type="PANTHER" id="PTHR43053:SF3">
    <property type="entry name" value="ALPHA-GALACTOSIDASE C-RELATED"/>
    <property type="match status" value="1"/>
</dbReference>
<dbReference type="Proteomes" id="UP000886887">
    <property type="component" value="Unassembled WGS sequence"/>
</dbReference>
<dbReference type="Gene3D" id="2.60.40.1180">
    <property type="entry name" value="Golgi alpha-mannosidase II"/>
    <property type="match status" value="1"/>
</dbReference>
<dbReference type="GO" id="GO:0016052">
    <property type="term" value="P:carbohydrate catabolic process"/>
    <property type="evidence" value="ECO:0007669"/>
    <property type="project" value="InterPro"/>
</dbReference>
<evidence type="ECO:0000256" key="1">
    <source>
        <dbReference type="ARBA" id="ARBA00001255"/>
    </source>
</evidence>
<evidence type="ECO:0000256" key="4">
    <source>
        <dbReference type="ARBA" id="ARBA00023295"/>
    </source>
</evidence>
<evidence type="ECO:0000256" key="7">
    <source>
        <dbReference type="PIRSR" id="PIRSR005536-2"/>
    </source>
</evidence>
<dbReference type="PRINTS" id="PR00743">
    <property type="entry name" value="GLHYDRLASE36"/>
</dbReference>
<organism evidence="9 10">
    <name type="scientific">Candidatus Onthenecus intestinigallinarum</name>
    <dbReference type="NCBI Taxonomy" id="2840875"/>
    <lineage>
        <taxon>Bacteria</taxon>
        <taxon>Bacillati</taxon>
        <taxon>Bacillota</taxon>
        <taxon>Clostridia</taxon>
        <taxon>Eubacteriales</taxon>
        <taxon>Candidatus Onthenecus</taxon>
    </lineage>
</organism>
<gene>
    <name evidence="9" type="ORF">IAB73_01315</name>
</gene>
<dbReference type="InterPro" id="IPR017853">
    <property type="entry name" value="GH"/>
</dbReference>
<dbReference type="PIRSF" id="PIRSF005536">
    <property type="entry name" value="Agal"/>
    <property type="match status" value="1"/>
</dbReference>
<evidence type="ECO:0000313" key="9">
    <source>
        <dbReference type="EMBL" id="HIQ70839.1"/>
    </source>
</evidence>
<dbReference type="EMBL" id="DVFJ01000005">
    <property type="protein sequence ID" value="HIQ70839.1"/>
    <property type="molecule type" value="Genomic_DNA"/>
</dbReference>
<dbReference type="InterPro" id="IPR013780">
    <property type="entry name" value="Glyco_hydro_b"/>
</dbReference>
<dbReference type="PANTHER" id="PTHR43053">
    <property type="entry name" value="GLYCOSIDASE FAMILY 31"/>
    <property type="match status" value="1"/>
</dbReference>
<comment type="caution">
    <text evidence="9">The sequence shown here is derived from an EMBL/GenBank/DDBJ whole genome shotgun (WGS) entry which is preliminary data.</text>
</comment>
<dbReference type="CDD" id="cd14791">
    <property type="entry name" value="GH36"/>
    <property type="match status" value="1"/>
</dbReference>
<dbReference type="FunFam" id="3.20.20.70:FF:000118">
    <property type="entry name" value="Alpha-galactosidase"/>
    <property type="match status" value="1"/>
</dbReference>
<evidence type="ECO:0000256" key="2">
    <source>
        <dbReference type="ARBA" id="ARBA00012755"/>
    </source>
</evidence>
<evidence type="ECO:0000259" key="8">
    <source>
        <dbReference type="Pfam" id="PF16875"/>
    </source>
</evidence>